<dbReference type="InterPro" id="IPR001925">
    <property type="entry name" value="Porin_Euk"/>
</dbReference>
<dbReference type="Gene3D" id="2.40.160.10">
    <property type="entry name" value="Porin"/>
    <property type="match status" value="1"/>
</dbReference>
<dbReference type="OMA" id="AFTQHEC"/>
<comment type="similarity">
    <text evidence="1">Belongs to the eukaryotic mitochondrial porin (TC 1.B.8.1) family.</text>
</comment>
<dbReference type="PANTHER" id="PTHR11743:SF23">
    <property type="entry name" value="MITOCHONDRIAL OUTER MEMBRANE PROTEIN PORIN 5-RELATED"/>
    <property type="match status" value="1"/>
</dbReference>
<dbReference type="EMBL" id="MNCJ02000318">
    <property type="protein sequence ID" value="KAF5814519.1"/>
    <property type="molecule type" value="Genomic_DNA"/>
</dbReference>
<dbReference type="InterPro" id="IPR027246">
    <property type="entry name" value="Porin_Euk/Tom40"/>
</dbReference>
<reference evidence="2 4" key="1">
    <citation type="journal article" date="2017" name="Nature">
        <title>The sunflower genome provides insights into oil metabolism, flowering and Asterid evolution.</title>
        <authorList>
            <person name="Badouin H."/>
            <person name="Gouzy J."/>
            <person name="Grassa C.J."/>
            <person name="Murat F."/>
            <person name="Staton S.E."/>
            <person name="Cottret L."/>
            <person name="Lelandais-Briere C."/>
            <person name="Owens G.L."/>
            <person name="Carrere S."/>
            <person name="Mayjonade B."/>
            <person name="Legrand L."/>
            <person name="Gill N."/>
            <person name="Kane N.C."/>
            <person name="Bowers J.E."/>
            <person name="Hubner S."/>
            <person name="Bellec A."/>
            <person name="Berard A."/>
            <person name="Berges H."/>
            <person name="Blanchet N."/>
            <person name="Boniface M.C."/>
            <person name="Brunel D."/>
            <person name="Catrice O."/>
            <person name="Chaidir N."/>
            <person name="Claudel C."/>
            <person name="Donnadieu C."/>
            <person name="Faraut T."/>
            <person name="Fievet G."/>
            <person name="Helmstetter N."/>
            <person name="King M."/>
            <person name="Knapp S.J."/>
            <person name="Lai Z."/>
            <person name="Le Paslier M.C."/>
            <person name="Lippi Y."/>
            <person name="Lorenzon L."/>
            <person name="Mandel J.R."/>
            <person name="Marage G."/>
            <person name="Marchand G."/>
            <person name="Marquand E."/>
            <person name="Bret-Mestries E."/>
            <person name="Morien E."/>
            <person name="Nambeesan S."/>
            <person name="Nguyen T."/>
            <person name="Pegot-Espagnet P."/>
            <person name="Pouilly N."/>
            <person name="Raftis F."/>
            <person name="Sallet E."/>
            <person name="Schiex T."/>
            <person name="Thomas J."/>
            <person name="Vandecasteele C."/>
            <person name="Vares D."/>
            <person name="Vear F."/>
            <person name="Vautrin S."/>
            <person name="Crespi M."/>
            <person name="Mangin B."/>
            <person name="Burke J.M."/>
            <person name="Salse J."/>
            <person name="Munos S."/>
            <person name="Vincourt P."/>
            <person name="Rieseberg L.H."/>
            <person name="Langlade N.B."/>
        </authorList>
    </citation>
    <scope>NUCLEOTIDE SEQUENCE [LARGE SCALE GENOMIC DNA]</scope>
    <source>
        <strain evidence="4">cv. SF193</strain>
        <tissue evidence="2">Leaves</tissue>
    </source>
</reference>
<organism evidence="3 4">
    <name type="scientific">Helianthus annuus</name>
    <name type="common">Common sunflower</name>
    <dbReference type="NCBI Taxonomy" id="4232"/>
    <lineage>
        <taxon>Eukaryota</taxon>
        <taxon>Viridiplantae</taxon>
        <taxon>Streptophyta</taxon>
        <taxon>Embryophyta</taxon>
        <taxon>Tracheophyta</taxon>
        <taxon>Spermatophyta</taxon>
        <taxon>Magnoliopsida</taxon>
        <taxon>eudicotyledons</taxon>
        <taxon>Gunneridae</taxon>
        <taxon>Pentapetalae</taxon>
        <taxon>asterids</taxon>
        <taxon>campanulids</taxon>
        <taxon>Asterales</taxon>
        <taxon>Asteraceae</taxon>
        <taxon>Asteroideae</taxon>
        <taxon>Heliantheae alliance</taxon>
        <taxon>Heliantheae</taxon>
        <taxon>Helianthus</taxon>
    </lineage>
</organism>
<protein>
    <submittedName>
        <fullName evidence="2">Porin domain superfamily, eukaryotic porin/Tom40</fullName>
    </submittedName>
    <submittedName>
        <fullName evidence="3">Putative porin domain, Eukaryotic porin/Tom40</fullName>
    </submittedName>
</protein>
<sequence>MIKASFIHHLDKSKKTATVGEITRRFSLNENTFTVGGSYAVDSLTVVKGKLNNHGKRGAVLEHEILLKSLVTISSELETNALDKTPKFGLALALKP</sequence>
<dbReference type="Pfam" id="PF01459">
    <property type="entry name" value="Porin_3"/>
    <property type="match status" value="1"/>
</dbReference>
<dbReference type="STRING" id="4232.A0A251V8J4"/>
<reference evidence="2" key="3">
    <citation type="submission" date="2020-06" db="EMBL/GenBank/DDBJ databases">
        <title>Helianthus annuus Genome sequencing and assembly Release 2.</title>
        <authorList>
            <person name="Gouzy J."/>
            <person name="Langlade N."/>
            <person name="Munos S."/>
        </authorList>
    </citation>
    <scope>NUCLEOTIDE SEQUENCE</scope>
    <source>
        <tissue evidence="2">Leaves</tissue>
    </source>
</reference>
<dbReference type="GO" id="GO:0005741">
    <property type="term" value="C:mitochondrial outer membrane"/>
    <property type="evidence" value="ECO:0007669"/>
    <property type="project" value="InterPro"/>
</dbReference>
<accession>A0A251V8J4</accession>
<dbReference type="InterPro" id="IPR023614">
    <property type="entry name" value="Porin_dom_sf"/>
</dbReference>
<dbReference type="PROSITE" id="PS00558">
    <property type="entry name" value="EUKARYOTIC_PORIN"/>
    <property type="match status" value="1"/>
</dbReference>
<dbReference type="PANTHER" id="PTHR11743">
    <property type="entry name" value="VOLTAGE-DEPENDENT ANION-SELECTIVE CHANNEL"/>
    <property type="match status" value="1"/>
</dbReference>
<name>A0A251V8J4_HELAN</name>
<gene>
    <name evidence="3" type="ORF">HannXRQ_Chr03g0076051</name>
    <name evidence="2" type="ORF">HanXRQr2_Chr03g0112011</name>
</gene>
<keyword evidence="4" id="KW-1185">Reference proteome</keyword>
<dbReference type="Gramene" id="mRNA:HanXRQr2_Chr03g0112011">
    <property type="protein sequence ID" value="CDS:HanXRQr2_Chr03g0112011.1"/>
    <property type="gene ID" value="HanXRQr2_Chr03g0112011"/>
</dbReference>
<evidence type="ECO:0000313" key="2">
    <source>
        <dbReference type="EMBL" id="KAF5814519.1"/>
    </source>
</evidence>
<proteinExistence type="inferred from homology"/>
<dbReference type="Proteomes" id="UP000215914">
    <property type="component" value="Chromosome 3"/>
</dbReference>
<dbReference type="GO" id="GO:0008308">
    <property type="term" value="F:voltage-gated monoatomic anion channel activity"/>
    <property type="evidence" value="ECO:0007669"/>
    <property type="project" value="InterPro"/>
</dbReference>
<evidence type="ECO:0000313" key="4">
    <source>
        <dbReference type="Proteomes" id="UP000215914"/>
    </source>
</evidence>
<evidence type="ECO:0000256" key="1">
    <source>
        <dbReference type="ARBA" id="ARBA00009624"/>
    </source>
</evidence>
<dbReference type="EMBL" id="CM007892">
    <property type="protein sequence ID" value="OTG31476.1"/>
    <property type="molecule type" value="Genomic_DNA"/>
</dbReference>
<dbReference type="InParanoid" id="A0A251V8J4"/>
<dbReference type="AlphaFoldDB" id="A0A251V8J4"/>
<reference evidence="3" key="2">
    <citation type="submission" date="2017-02" db="EMBL/GenBank/DDBJ databases">
        <title>Sunflower complete genome.</title>
        <authorList>
            <person name="Langlade N."/>
            <person name="Munos S."/>
        </authorList>
    </citation>
    <scope>NUCLEOTIDE SEQUENCE [LARGE SCALE GENOMIC DNA]</scope>
    <source>
        <tissue evidence="3">Leaves</tissue>
    </source>
</reference>
<evidence type="ECO:0000313" key="3">
    <source>
        <dbReference type="EMBL" id="OTG31476.1"/>
    </source>
</evidence>